<dbReference type="Proteomes" id="UP001194696">
    <property type="component" value="Unassembled WGS sequence"/>
</dbReference>
<comment type="caution">
    <text evidence="6">The sequence shown here is derived from an EMBL/GenBank/DDBJ whole genome shotgun (WGS) entry which is preliminary data.</text>
</comment>
<accession>A0ABQ7JHU1</accession>
<dbReference type="Gene3D" id="3.30.465.10">
    <property type="match status" value="1"/>
</dbReference>
<gene>
    <name evidence="6" type="ORF">BGZ96_004767</name>
</gene>
<evidence type="ECO:0000259" key="5">
    <source>
        <dbReference type="PROSITE" id="PS51387"/>
    </source>
</evidence>
<evidence type="ECO:0000256" key="4">
    <source>
        <dbReference type="ARBA" id="ARBA00033418"/>
    </source>
</evidence>
<dbReference type="Gene3D" id="3.30.43.10">
    <property type="entry name" value="Uridine Diphospho-n-acetylenolpyruvylglucosamine Reductase, domain 2"/>
    <property type="match status" value="1"/>
</dbReference>
<dbReference type="InterPro" id="IPR010031">
    <property type="entry name" value="FAD_lactone_oxidase-like"/>
</dbReference>
<name>A0ABQ7JHU1_9FUNG</name>
<dbReference type="InterPro" id="IPR036318">
    <property type="entry name" value="FAD-bd_PCMH-like_sf"/>
</dbReference>
<dbReference type="PANTHER" id="PTHR43762:SF1">
    <property type="entry name" value="D-ARABINONO-1,4-LACTONE OXIDASE"/>
    <property type="match status" value="1"/>
</dbReference>
<organism evidence="6 7">
    <name type="scientific">Linnemannia gamsii</name>
    <dbReference type="NCBI Taxonomy" id="64522"/>
    <lineage>
        <taxon>Eukaryota</taxon>
        <taxon>Fungi</taxon>
        <taxon>Fungi incertae sedis</taxon>
        <taxon>Mucoromycota</taxon>
        <taxon>Mortierellomycotina</taxon>
        <taxon>Mortierellomycetes</taxon>
        <taxon>Mortierellales</taxon>
        <taxon>Mortierellaceae</taxon>
        <taxon>Linnemannia</taxon>
    </lineage>
</organism>
<dbReference type="InterPro" id="IPR006094">
    <property type="entry name" value="Oxid_FAD_bind_N"/>
</dbReference>
<dbReference type="PIRSF" id="PIRSF000136">
    <property type="entry name" value="LGO_GLO"/>
    <property type="match status" value="1"/>
</dbReference>
<dbReference type="Pfam" id="PF01565">
    <property type="entry name" value="FAD_binding_4"/>
    <property type="match status" value="1"/>
</dbReference>
<dbReference type="EC" id="1.1.3.37" evidence="2"/>
<dbReference type="InterPro" id="IPR007173">
    <property type="entry name" value="ALO_C"/>
</dbReference>
<dbReference type="InterPro" id="IPR016166">
    <property type="entry name" value="FAD-bd_PCMH"/>
</dbReference>
<dbReference type="EMBL" id="JAAAIM010002207">
    <property type="protein sequence ID" value="KAG0273610.1"/>
    <property type="molecule type" value="Genomic_DNA"/>
</dbReference>
<sequence length="482" mass="54116">MNTDSVAQSQEPQIKLGSPMAIVDGVSFSGGDFWTNYGGNQSIQTERLFYPRTLEDLKVIVREARDNNKKVRCVGSGHSWSATAMTPDYMVSVNGLDNIHSPVQSRDGSGWTVTLETGVLVSQLDKYLRDHSPPLALPSNVVPDVVRFGGMLTMGCHGASLNARTLSDTITEMTIVNARGELVTYSEARDPEAFNVACLNLGLLGIIYTATIKVEPMNIRLRVTDSYPTLESLFLGPQAGPALKARILKNDSTEFLYWPFQHFMKPEQNKNIWVKEWERTSEPAEDLKKYEGLPPMVDNPFFSMLQTGSRVMEIPDALHFPIGDGVTTVEDAGCAFKVDGDFKNACEAIAELVKLNWTFTTSKPECAGTAIEFRFIKASDKILSPAYDKDPEAIYCMINVMATSATPGFKEYSCRIVANWISKYHAKPHWPKMWESVDNVIPYLRREYGDRLTRFNLVRKTQDPSDMFVNDTWRPLFQENEL</sequence>
<evidence type="ECO:0000256" key="2">
    <source>
        <dbReference type="ARBA" id="ARBA00013136"/>
    </source>
</evidence>
<keyword evidence="3" id="KW-0560">Oxidoreductase</keyword>
<dbReference type="InterPro" id="IPR016169">
    <property type="entry name" value="FAD-bd_PCMH_sub2"/>
</dbReference>
<evidence type="ECO:0000313" key="6">
    <source>
        <dbReference type="EMBL" id="KAG0273610.1"/>
    </source>
</evidence>
<dbReference type="Pfam" id="PF04030">
    <property type="entry name" value="ALO"/>
    <property type="match status" value="1"/>
</dbReference>
<proteinExistence type="predicted"/>
<dbReference type="Gene3D" id="3.30.70.2520">
    <property type="match status" value="1"/>
</dbReference>
<evidence type="ECO:0000256" key="3">
    <source>
        <dbReference type="ARBA" id="ARBA00023002"/>
    </source>
</evidence>
<feature type="domain" description="FAD-binding PCMH-type" evidence="5">
    <location>
        <begin position="41"/>
        <end position="217"/>
    </location>
</feature>
<dbReference type="InterPro" id="IPR016167">
    <property type="entry name" value="FAD-bd_PCMH_sub1"/>
</dbReference>
<evidence type="ECO:0000313" key="7">
    <source>
        <dbReference type="Proteomes" id="UP001194696"/>
    </source>
</evidence>
<dbReference type="SUPFAM" id="SSF56176">
    <property type="entry name" value="FAD-binding/transporter-associated domain-like"/>
    <property type="match status" value="1"/>
</dbReference>
<dbReference type="PANTHER" id="PTHR43762">
    <property type="entry name" value="L-GULONOLACTONE OXIDASE"/>
    <property type="match status" value="1"/>
</dbReference>
<evidence type="ECO:0000256" key="1">
    <source>
        <dbReference type="ARBA" id="ARBA00005083"/>
    </source>
</evidence>
<keyword evidence="7" id="KW-1185">Reference proteome</keyword>
<reference evidence="6 7" key="1">
    <citation type="journal article" date="2020" name="Fungal Divers.">
        <title>Resolving the Mortierellaceae phylogeny through synthesis of multi-gene phylogenetics and phylogenomics.</title>
        <authorList>
            <person name="Vandepol N."/>
            <person name="Liber J."/>
            <person name="Desiro A."/>
            <person name="Na H."/>
            <person name="Kennedy M."/>
            <person name="Barry K."/>
            <person name="Grigoriev I.V."/>
            <person name="Miller A.N."/>
            <person name="O'Donnell K."/>
            <person name="Stajich J.E."/>
            <person name="Bonito G."/>
        </authorList>
    </citation>
    <scope>NUCLEOTIDE SEQUENCE [LARGE SCALE GENOMIC DNA]</scope>
    <source>
        <strain evidence="6 7">AD045</strain>
    </source>
</reference>
<protein>
    <recommendedName>
        <fullName evidence="2">D-arabinono-1,4-lactone oxidase</fullName>
        <ecNumber evidence="2">1.1.3.37</ecNumber>
    </recommendedName>
    <alternativeName>
        <fullName evidence="4">L-galactono-gamma-lactone oxidase</fullName>
    </alternativeName>
</protein>
<dbReference type="PROSITE" id="PS51387">
    <property type="entry name" value="FAD_PCMH"/>
    <property type="match status" value="1"/>
</dbReference>
<comment type="pathway">
    <text evidence="1">Cofactor biosynthesis; D-erythroascorbate biosynthesis; dehydro-D-arabinono-1,4-lactone from D-arabinose: step 2/2.</text>
</comment>